<keyword evidence="2 7" id="KW-0813">Transport</keyword>
<comment type="caution">
    <text evidence="9">The sequence shown here is derived from an EMBL/GenBank/DDBJ whole genome shotgun (WGS) entry which is preliminary data.</text>
</comment>
<evidence type="ECO:0000256" key="1">
    <source>
        <dbReference type="ARBA" id="ARBA00004651"/>
    </source>
</evidence>
<dbReference type="Gene3D" id="1.10.3720.10">
    <property type="entry name" value="MetI-like"/>
    <property type="match status" value="1"/>
</dbReference>
<comment type="similarity">
    <text evidence="7">Belongs to the binding-protein-dependent transport system permease family.</text>
</comment>
<evidence type="ECO:0000256" key="7">
    <source>
        <dbReference type="RuleBase" id="RU363032"/>
    </source>
</evidence>
<gene>
    <name evidence="9" type="ORF">ENN47_00810</name>
</gene>
<dbReference type="InterPro" id="IPR035906">
    <property type="entry name" value="MetI-like_sf"/>
</dbReference>
<accession>A0A7C1CSC1</accession>
<proteinExistence type="inferred from homology"/>
<dbReference type="SUPFAM" id="SSF161098">
    <property type="entry name" value="MetI-like"/>
    <property type="match status" value="1"/>
</dbReference>
<dbReference type="PANTHER" id="PTHR43163:SF6">
    <property type="entry name" value="DIPEPTIDE TRANSPORT SYSTEM PERMEASE PROTEIN DPPB-RELATED"/>
    <property type="match status" value="1"/>
</dbReference>
<evidence type="ECO:0000256" key="4">
    <source>
        <dbReference type="ARBA" id="ARBA00022692"/>
    </source>
</evidence>
<keyword evidence="5 7" id="KW-1133">Transmembrane helix</keyword>
<evidence type="ECO:0000256" key="3">
    <source>
        <dbReference type="ARBA" id="ARBA00022475"/>
    </source>
</evidence>
<dbReference type="Proteomes" id="UP000886198">
    <property type="component" value="Unassembled WGS sequence"/>
</dbReference>
<feature type="transmembrane region" description="Helical" evidence="7">
    <location>
        <begin position="235"/>
        <end position="256"/>
    </location>
</feature>
<dbReference type="PROSITE" id="PS50928">
    <property type="entry name" value="ABC_TM1"/>
    <property type="match status" value="1"/>
</dbReference>
<keyword evidence="6 7" id="KW-0472">Membrane</keyword>
<dbReference type="InterPro" id="IPR045621">
    <property type="entry name" value="BPD_transp_1_N"/>
</dbReference>
<evidence type="ECO:0000259" key="8">
    <source>
        <dbReference type="PROSITE" id="PS50928"/>
    </source>
</evidence>
<keyword evidence="3" id="KW-1003">Cell membrane</keyword>
<organism evidence="9">
    <name type="scientific">Mesotoga infera</name>
    <dbReference type="NCBI Taxonomy" id="1236046"/>
    <lineage>
        <taxon>Bacteria</taxon>
        <taxon>Thermotogati</taxon>
        <taxon>Thermotogota</taxon>
        <taxon>Thermotogae</taxon>
        <taxon>Kosmotogales</taxon>
        <taxon>Kosmotogaceae</taxon>
        <taxon>Mesotoga</taxon>
    </lineage>
</organism>
<feature type="transmembrane region" description="Helical" evidence="7">
    <location>
        <begin position="99"/>
        <end position="122"/>
    </location>
</feature>
<name>A0A7C1CSC1_9BACT</name>
<feature type="transmembrane region" description="Helical" evidence="7">
    <location>
        <begin position="181"/>
        <end position="200"/>
    </location>
</feature>
<dbReference type="CDD" id="cd06261">
    <property type="entry name" value="TM_PBP2"/>
    <property type="match status" value="1"/>
</dbReference>
<evidence type="ECO:0000256" key="5">
    <source>
        <dbReference type="ARBA" id="ARBA00022989"/>
    </source>
</evidence>
<dbReference type="PANTHER" id="PTHR43163">
    <property type="entry name" value="DIPEPTIDE TRANSPORT SYSTEM PERMEASE PROTEIN DPPB-RELATED"/>
    <property type="match status" value="1"/>
</dbReference>
<evidence type="ECO:0000256" key="2">
    <source>
        <dbReference type="ARBA" id="ARBA00022448"/>
    </source>
</evidence>
<dbReference type="GO" id="GO:0071916">
    <property type="term" value="F:dipeptide transmembrane transporter activity"/>
    <property type="evidence" value="ECO:0007669"/>
    <property type="project" value="TreeGrafter"/>
</dbReference>
<evidence type="ECO:0000313" key="9">
    <source>
        <dbReference type="EMBL" id="HDP76732.1"/>
    </source>
</evidence>
<feature type="transmembrane region" description="Helical" evidence="7">
    <location>
        <begin position="286"/>
        <end position="307"/>
    </location>
</feature>
<dbReference type="GO" id="GO:0005886">
    <property type="term" value="C:plasma membrane"/>
    <property type="evidence" value="ECO:0007669"/>
    <property type="project" value="UniProtKB-SubCell"/>
</dbReference>
<feature type="domain" description="ABC transmembrane type-1" evidence="8">
    <location>
        <begin position="95"/>
        <end position="304"/>
    </location>
</feature>
<dbReference type="EMBL" id="DSBT01000025">
    <property type="protein sequence ID" value="HDP76732.1"/>
    <property type="molecule type" value="Genomic_DNA"/>
</dbReference>
<evidence type="ECO:0000256" key="6">
    <source>
        <dbReference type="ARBA" id="ARBA00023136"/>
    </source>
</evidence>
<comment type="subcellular location">
    <subcellularLocation>
        <location evidence="1 7">Cell membrane</location>
        <topology evidence="1 7">Multi-pass membrane protein</topology>
    </subcellularLocation>
</comment>
<dbReference type="AlphaFoldDB" id="A0A7C1CSC1"/>
<protein>
    <submittedName>
        <fullName evidence="9">ABC transporter permease</fullName>
    </submittedName>
</protein>
<reference evidence="9" key="1">
    <citation type="journal article" date="2020" name="mSystems">
        <title>Genome- and Community-Level Interaction Insights into Carbon Utilization and Element Cycling Functions of Hydrothermarchaeota in Hydrothermal Sediment.</title>
        <authorList>
            <person name="Zhou Z."/>
            <person name="Liu Y."/>
            <person name="Xu W."/>
            <person name="Pan J."/>
            <person name="Luo Z.H."/>
            <person name="Li M."/>
        </authorList>
    </citation>
    <scope>NUCLEOTIDE SEQUENCE [LARGE SCALE GENOMIC DNA]</scope>
    <source>
        <strain evidence="9">SpSt-1179</strain>
    </source>
</reference>
<dbReference type="Pfam" id="PF19300">
    <property type="entry name" value="BPD_transp_1_N"/>
    <property type="match status" value="1"/>
</dbReference>
<feature type="transmembrane region" description="Helical" evidence="7">
    <location>
        <begin position="134"/>
        <end position="161"/>
    </location>
</feature>
<dbReference type="Pfam" id="PF00528">
    <property type="entry name" value="BPD_transp_1"/>
    <property type="match status" value="1"/>
</dbReference>
<feature type="transmembrane region" description="Helical" evidence="7">
    <location>
        <begin position="12"/>
        <end position="30"/>
    </location>
</feature>
<dbReference type="InterPro" id="IPR000515">
    <property type="entry name" value="MetI-like"/>
</dbReference>
<keyword evidence="4 7" id="KW-0812">Transmembrane</keyword>
<sequence>MRKFVVRRLVQIIPTLFFVLLTVFLLMKLIPGDPAAVLLGPGARVQDIERFRAELGLDQSVFSQFLLYVKRVFTGDFGKSLIYKQDVLSLIIERLPTTLLLSVSALFIASIIGIPAGILAATKHDTFLDLSITVFSLVGISIPIFWFGMILIIVFALQLGWLPAVGIGNISNGIWDVVKHIILPSVALGVQSMGIITRFTRSSMLEVLKQDYVRTALAKGLKNRLVLYNHALRNALVPIVTVIGLQLGTLLAGAVLTETVFALPGLGKLMIDAILRRDFLLVQGEVIVIAFIYILVNFIVDTLYALLNPKIRVAYGGSQ</sequence>